<dbReference type="InterPro" id="IPR006108">
    <property type="entry name" value="3HC_DH_C"/>
</dbReference>
<evidence type="ECO:0000256" key="2">
    <source>
        <dbReference type="ARBA" id="ARBA00009463"/>
    </source>
</evidence>
<comment type="similarity">
    <text evidence="2">Belongs to the 3-hydroxyacyl-CoA dehydrogenase family.</text>
</comment>
<feature type="domain" description="3-hydroxyacyl-CoA dehydrogenase C-terminal" evidence="6">
    <location>
        <begin position="184"/>
        <end position="280"/>
    </location>
</feature>
<dbReference type="EMBL" id="WMBA01000005">
    <property type="protein sequence ID" value="MTD53326.1"/>
    <property type="molecule type" value="Genomic_DNA"/>
</dbReference>
<dbReference type="InterPro" id="IPR022694">
    <property type="entry name" value="3-OHacyl-CoA_DH"/>
</dbReference>
<protein>
    <submittedName>
        <fullName evidence="8">3-hydroxybutyryl-CoA dehydrogenase</fullName>
    </submittedName>
</protein>
<dbReference type="InterPro" id="IPR006176">
    <property type="entry name" value="3-OHacyl-CoA_DH_NAD-bd"/>
</dbReference>
<evidence type="ECO:0000256" key="4">
    <source>
        <dbReference type="PIRSR" id="PIRSR000105-1"/>
    </source>
</evidence>
<dbReference type="GO" id="GO:0008691">
    <property type="term" value="F:3-hydroxybutyryl-CoA dehydrogenase activity"/>
    <property type="evidence" value="ECO:0007669"/>
    <property type="project" value="TreeGrafter"/>
</dbReference>
<dbReference type="PIRSF" id="PIRSF000105">
    <property type="entry name" value="HCDH"/>
    <property type="match status" value="1"/>
</dbReference>
<feature type="binding site" evidence="5">
    <location>
        <position position="54"/>
    </location>
    <ligand>
        <name>CoA</name>
        <dbReference type="ChEBI" id="CHEBI:57287"/>
    </ligand>
</feature>
<reference evidence="8 9" key="1">
    <citation type="submission" date="2019-11" db="EMBL/GenBank/DDBJ databases">
        <title>Draft genome of Amycolatopsis RM579.</title>
        <authorList>
            <person name="Duangmal K."/>
            <person name="Mingma R."/>
        </authorList>
    </citation>
    <scope>NUCLEOTIDE SEQUENCE [LARGE SCALE GENOMIC DNA]</scope>
    <source>
        <strain evidence="8 9">RM579</strain>
    </source>
</reference>
<dbReference type="SUPFAM" id="SSF51735">
    <property type="entry name" value="NAD(P)-binding Rossmann-fold domains"/>
    <property type="match status" value="1"/>
</dbReference>
<feature type="site" description="Important for catalytic activity" evidence="4">
    <location>
        <position position="137"/>
    </location>
</feature>
<dbReference type="Pfam" id="PF02737">
    <property type="entry name" value="3HCDH_N"/>
    <property type="match status" value="1"/>
</dbReference>
<evidence type="ECO:0000313" key="8">
    <source>
        <dbReference type="EMBL" id="MTD53326.1"/>
    </source>
</evidence>
<keyword evidence="3" id="KW-0560">Oxidoreductase</keyword>
<dbReference type="PANTHER" id="PTHR48075:SF9">
    <property type="entry name" value="3-HYDROXYBUTYRYL-COA DEHYDROGENASE"/>
    <property type="match status" value="1"/>
</dbReference>
<proteinExistence type="inferred from homology"/>
<dbReference type="Pfam" id="PF00725">
    <property type="entry name" value="3HCDH"/>
    <property type="match status" value="1"/>
</dbReference>
<dbReference type="OrthoDB" id="3229174at2"/>
<dbReference type="GO" id="GO:0070403">
    <property type="term" value="F:NAD+ binding"/>
    <property type="evidence" value="ECO:0007669"/>
    <property type="project" value="InterPro"/>
</dbReference>
<gene>
    <name evidence="8" type="ORF">GKO32_04930</name>
</gene>
<dbReference type="RefSeq" id="WP_154755581.1">
    <property type="nucleotide sequence ID" value="NZ_WMBA01000005.1"/>
</dbReference>
<evidence type="ECO:0000259" key="7">
    <source>
        <dbReference type="Pfam" id="PF02737"/>
    </source>
</evidence>
<keyword evidence="9" id="KW-1185">Reference proteome</keyword>
<evidence type="ECO:0000259" key="6">
    <source>
        <dbReference type="Pfam" id="PF00725"/>
    </source>
</evidence>
<comment type="pathway">
    <text evidence="1">Lipid metabolism; butanoate metabolism.</text>
</comment>
<dbReference type="InterPro" id="IPR008927">
    <property type="entry name" value="6-PGluconate_DH-like_C_sf"/>
</dbReference>
<dbReference type="InterPro" id="IPR036291">
    <property type="entry name" value="NAD(P)-bd_dom_sf"/>
</dbReference>
<evidence type="ECO:0000256" key="1">
    <source>
        <dbReference type="ARBA" id="ARBA00005086"/>
    </source>
</evidence>
<organism evidence="8 9">
    <name type="scientific">Amycolatopsis pithecellobii</name>
    <dbReference type="NCBI Taxonomy" id="664692"/>
    <lineage>
        <taxon>Bacteria</taxon>
        <taxon>Bacillati</taxon>
        <taxon>Actinomycetota</taxon>
        <taxon>Actinomycetes</taxon>
        <taxon>Pseudonocardiales</taxon>
        <taxon>Pseudonocardiaceae</taxon>
        <taxon>Amycolatopsis</taxon>
    </lineage>
</organism>
<comment type="caution">
    <text evidence="8">The sequence shown here is derived from an EMBL/GenBank/DDBJ whole genome shotgun (WGS) entry which is preliminary data.</text>
</comment>
<dbReference type="AlphaFoldDB" id="A0A6N7Z382"/>
<dbReference type="GO" id="GO:0006635">
    <property type="term" value="P:fatty acid beta-oxidation"/>
    <property type="evidence" value="ECO:0007669"/>
    <property type="project" value="TreeGrafter"/>
</dbReference>
<dbReference type="PANTHER" id="PTHR48075">
    <property type="entry name" value="3-HYDROXYACYL-COA DEHYDROGENASE FAMILY PROTEIN"/>
    <property type="match status" value="1"/>
</dbReference>
<feature type="domain" description="3-hydroxyacyl-CoA dehydrogenase NAD binding" evidence="7">
    <location>
        <begin position="4"/>
        <end position="181"/>
    </location>
</feature>
<accession>A0A6N7Z382</accession>
<dbReference type="InterPro" id="IPR013328">
    <property type="entry name" value="6PGD_dom2"/>
</dbReference>
<feature type="binding site" evidence="5">
    <location>
        <position position="47"/>
    </location>
    <ligand>
        <name>CoA</name>
        <dbReference type="ChEBI" id="CHEBI:57287"/>
    </ligand>
</feature>
<evidence type="ECO:0000313" key="9">
    <source>
        <dbReference type="Proteomes" id="UP000440096"/>
    </source>
</evidence>
<dbReference type="Proteomes" id="UP000440096">
    <property type="component" value="Unassembled WGS sequence"/>
</dbReference>
<feature type="binding site" evidence="5">
    <location>
        <position position="116"/>
    </location>
    <ligand>
        <name>CoA</name>
        <dbReference type="ChEBI" id="CHEBI:57287"/>
    </ligand>
</feature>
<dbReference type="Gene3D" id="1.10.1040.10">
    <property type="entry name" value="N-(1-d-carboxylethyl)-l-norvaline Dehydrogenase, domain 2"/>
    <property type="match status" value="1"/>
</dbReference>
<sequence>MERVGVVGCGQMGAGIAEVCARAGLDVVVVESTEAAVDAGRRRLEASLNRAESKGKIPDAAEVLRRLRVTGNLDELADRTLVIEAIVEDEAVKAELFGQLDKIVSAPDAILASNTSSIPIMKIATATGRPAQVLGVHFFNPVPVLPLVELVPSLLTADETVIRAENFVREVLGKHAIRCQDRAGFVVNALLVPFILAAIRMFESGFATREDIDEGMVRGAAHPQGPLALADLIGLDVTQSVAQSLYEEFKEPTYAPPPLLSRMVDAGLLGRKSGRGFYTYA</sequence>
<dbReference type="SUPFAM" id="SSF48179">
    <property type="entry name" value="6-phosphogluconate dehydrogenase C-terminal domain-like"/>
    <property type="match status" value="1"/>
</dbReference>
<dbReference type="Gene3D" id="3.40.50.720">
    <property type="entry name" value="NAD(P)-binding Rossmann-like Domain"/>
    <property type="match status" value="1"/>
</dbReference>
<dbReference type="FunFam" id="3.40.50.720:FF:000009">
    <property type="entry name" value="Fatty oxidation complex, alpha subunit"/>
    <property type="match status" value="1"/>
</dbReference>
<evidence type="ECO:0000256" key="5">
    <source>
        <dbReference type="PIRSR" id="PIRSR000105-3"/>
    </source>
</evidence>
<evidence type="ECO:0000256" key="3">
    <source>
        <dbReference type="ARBA" id="ARBA00023002"/>
    </source>
</evidence>
<dbReference type="NCBIfam" id="NF005875">
    <property type="entry name" value="PRK07819.1"/>
    <property type="match status" value="1"/>
</dbReference>
<name>A0A6N7Z382_9PSEU</name>